<dbReference type="OrthoDB" id="8549814at2"/>
<proteinExistence type="predicted"/>
<name>A0A1V3N7Z7_9GAMM</name>
<keyword evidence="1" id="KW-1133">Transmembrane helix</keyword>
<comment type="caution">
    <text evidence="2">The sequence shown here is derived from an EMBL/GenBank/DDBJ whole genome shotgun (WGS) entry which is preliminary data.</text>
</comment>
<organism evidence="2 3">
    <name type="scientific">Thioalkalivibrio denitrificans</name>
    <dbReference type="NCBI Taxonomy" id="108003"/>
    <lineage>
        <taxon>Bacteria</taxon>
        <taxon>Pseudomonadati</taxon>
        <taxon>Pseudomonadota</taxon>
        <taxon>Gammaproteobacteria</taxon>
        <taxon>Chromatiales</taxon>
        <taxon>Ectothiorhodospiraceae</taxon>
        <taxon>Thioalkalivibrio</taxon>
    </lineage>
</organism>
<evidence type="ECO:0000256" key="1">
    <source>
        <dbReference type="SAM" id="Phobius"/>
    </source>
</evidence>
<feature type="transmembrane region" description="Helical" evidence="1">
    <location>
        <begin position="44"/>
        <end position="67"/>
    </location>
</feature>
<dbReference type="AlphaFoldDB" id="A0A1V3N7Z7"/>
<accession>A0A1V3N7Z7</accession>
<gene>
    <name evidence="2" type="ORF">B1C78_16795</name>
</gene>
<feature type="transmembrane region" description="Helical" evidence="1">
    <location>
        <begin position="12"/>
        <end position="38"/>
    </location>
</feature>
<keyword evidence="3" id="KW-1185">Reference proteome</keyword>
<dbReference type="STRING" id="108003.B1C78_16795"/>
<sequence>MIASPAHPAHLVIGLVVWSVWFVVLYGGLSVACAVAPPAPSTGALTWINGVLLLLTLLVTGALLVQARHCLTAVRRSHDRPASGLMRFLPAVSGALYLASAVATLAVGLPVIMLPPCL</sequence>
<keyword evidence="1" id="KW-0812">Transmembrane</keyword>
<dbReference type="Proteomes" id="UP000189462">
    <property type="component" value="Unassembled WGS sequence"/>
</dbReference>
<feature type="transmembrane region" description="Helical" evidence="1">
    <location>
        <begin position="88"/>
        <end position="113"/>
    </location>
</feature>
<reference evidence="2 3" key="1">
    <citation type="submission" date="2017-02" db="EMBL/GenBank/DDBJ databases">
        <title>Genomic diversity within the haloalkaliphilic genus Thioalkalivibrio.</title>
        <authorList>
            <person name="Ahn A.-C."/>
            <person name="Meier-Kolthoff J."/>
            <person name="Overmars L."/>
            <person name="Richter M."/>
            <person name="Woyke T."/>
            <person name="Sorokin D.Y."/>
            <person name="Muyzer G."/>
        </authorList>
    </citation>
    <scope>NUCLEOTIDE SEQUENCE [LARGE SCALE GENOMIC DNA]</scope>
    <source>
        <strain evidence="2 3">ALJD</strain>
    </source>
</reference>
<evidence type="ECO:0000313" key="3">
    <source>
        <dbReference type="Proteomes" id="UP000189462"/>
    </source>
</evidence>
<dbReference type="RefSeq" id="WP_077280291.1">
    <property type="nucleotide sequence ID" value="NZ_MVBK01000141.1"/>
</dbReference>
<keyword evidence="1" id="KW-0472">Membrane</keyword>
<dbReference type="EMBL" id="MVBK01000141">
    <property type="protein sequence ID" value="OOG21018.1"/>
    <property type="molecule type" value="Genomic_DNA"/>
</dbReference>
<protein>
    <submittedName>
        <fullName evidence="2">Uncharacterized protein</fullName>
    </submittedName>
</protein>
<evidence type="ECO:0000313" key="2">
    <source>
        <dbReference type="EMBL" id="OOG21018.1"/>
    </source>
</evidence>